<dbReference type="PRINTS" id="PR00080">
    <property type="entry name" value="SDRFAMILY"/>
</dbReference>
<dbReference type="PANTHER" id="PTHR43639">
    <property type="entry name" value="OXIDOREDUCTASE, SHORT-CHAIN DEHYDROGENASE/REDUCTASE FAMILY (AFU_ORTHOLOGUE AFUA_5G02870)"/>
    <property type="match status" value="1"/>
</dbReference>
<dbReference type="PANTHER" id="PTHR43639:SF1">
    <property type="entry name" value="SHORT-CHAIN DEHYDROGENASE_REDUCTASE FAMILY PROTEIN"/>
    <property type="match status" value="1"/>
</dbReference>
<keyword evidence="6" id="KW-1185">Reference proteome</keyword>
<dbReference type="AlphaFoldDB" id="A0AAD0RQG2"/>
<dbReference type="RefSeq" id="WP_107731430.1">
    <property type="nucleotide sequence ID" value="NZ_CP031968.1"/>
</dbReference>
<dbReference type="SUPFAM" id="SSF51735">
    <property type="entry name" value="NAD(P)-binding Rossmann-fold domains"/>
    <property type="match status" value="1"/>
</dbReference>
<evidence type="ECO:0000256" key="1">
    <source>
        <dbReference type="ARBA" id="ARBA00006484"/>
    </source>
</evidence>
<accession>A0AAD0RQG2</accession>
<dbReference type="InterPro" id="IPR002347">
    <property type="entry name" value="SDR_fam"/>
</dbReference>
<dbReference type="KEGG" id="crz:D1345_06875"/>
<dbReference type="Gene3D" id="3.40.50.720">
    <property type="entry name" value="NAD(P)-binding Rossmann-like Domain"/>
    <property type="match status" value="1"/>
</dbReference>
<dbReference type="InterPro" id="IPR036291">
    <property type="entry name" value="NAD(P)-bd_dom_sf"/>
</dbReference>
<dbReference type="SMART" id="SM00822">
    <property type="entry name" value="PKS_KR"/>
    <property type="match status" value="1"/>
</dbReference>
<dbReference type="Proteomes" id="UP000259465">
    <property type="component" value="Chromosome"/>
</dbReference>
<protein>
    <submittedName>
        <fullName evidence="5">SDR family oxidoreductase</fullName>
    </submittedName>
</protein>
<name>A0AAD0RQG2_9NEIS</name>
<dbReference type="GO" id="GO:0016491">
    <property type="term" value="F:oxidoreductase activity"/>
    <property type="evidence" value="ECO:0007669"/>
    <property type="project" value="UniProtKB-KW"/>
</dbReference>
<dbReference type="EMBL" id="CP031968">
    <property type="protein sequence ID" value="AXT45918.1"/>
    <property type="molecule type" value="Genomic_DNA"/>
</dbReference>
<dbReference type="Pfam" id="PF13561">
    <property type="entry name" value="adh_short_C2"/>
    <property type="match status" value="1"/>
</dbReference>
<reference evidence="5 6" key="1">
    <citation type="submission" date="2018-08" db="EMBL/GenBank/DDBJ databases">
        <title>Complete genome sequence of JP2-74.</title>
        <authorList>
            <person name="Wu L."/>
        </authorList>
    </citation>
    <scope>NUCLEOTIDE SEQUENCE [LARGE SCALE GENOMIC DNA]</scope>
    <source>
        <strain evidence="5 6">JP2-74</strain>
    </source>
</reference>
<evidence type="ECO:0000313" key="6">
    <source>
        <dbReference type="Proteomes" id="UP000259465"/>
    </source>
</evidence>
<keyword evidence="2" id="KW-0521">NADP</keyword>
<evidence type="ECO:0000256" key="2">
    <source>
        <dbReference type="ARBA" id="ARBA00022857"/>
    </source>
</evidence>
<dbReference type="InterPro" id="IPR057326">
    <property type="entry name" value="KR_dom"/>
</dbReference>
<proteinExistence type="inferred from homology"/>
<gene>
    <name evidence="5" type="ORF">D1345_06875</name>
</gene>
<dbReference type="PRINTS" id="PR00081">
    <property type="entry name" value="GDHRDH"/>
</dbReference>
<sequence length="252" mass="26191">MSKKIAVITGGSRGLGKSAALHLARQGVDVVLTYQSRAADAEAVVAEIRALGGKAAALPLDVGQSASFSVFAAQLRQTLSEQWQRADFDFLVNNAGIGIHAAFADTSEAQFDQLMNIQLKGPFFLTQTLLPLIADGGRILNVSTGLTRFALPGYAAYAAMKGGVEVLTRYLAKELGPRGIAVNVIAPGAIETDFGGGLVRDNEQVNAHIAAQTALGRVGRPDDIGGAIATLLSDGAAWVNGQRVEASGGMFL</sequence>
<evidence type="ECO:0000259" key="4">
    <source>
        <dbReference type="SMART" id="SM00822"/>
    </source>
</evidence>
<organism evidence="5 6">
    <name type="scientific">Chromobacterium rhizoryzae</name>
    <dbReference type="NCBI Taxonomy" id="1778675"/>
    <lineage>
        <taxon>Bacteria</taxon>
        <taxon>Pseudomonadati</taxon>
        <taxon>Pseudomonadota</taxon>
        <taxon>Betaproteobacteria</taxon>
        <taxon>Neisseriales</taxon>
        <taxon>Chromobacteriaceae</taxon>
        <taxon>Chromobacterium</taxon>
    </lineage>
</organism>
<evidence type="ECO:0000256" key="3">
    <source>
        <dbReference type="ARBA" id="ARBA00023002"/>
    </source>
</evidence>
<evidence type="ECO:0000313" key="5">
    <source>
        <dbReference type="EMBL" id="AXT45918.1"/>
    </source>
</evidence>
<keyword evidence="3" id="KW-0560">Oxidoreductase</keyword>
<comment type="similarity">
    <text evidence="1">Belongs to the short-chain dehydrogenases/reductases (SDR) family.</text>
</comment>
<feature type="domain" description="Ketoreductase" evidence="4">
    <location>
        <begin position="4"/>
        <end position="188"/>
    </location>
</feature>
<dbReference type="FunFam" id="3.40.50.720:FF:000374">
    <property type="entry name" value="3-oxoacyl-(Acyl-carrier-protein) reductase"/>
    <property type="match status" value="1"/>
</dbReference>